<feature type="transmembrane region" description="Helical" evidence="6">
    <location>
        <begin position="312"/>
        <end position="331"/>
    </location>
</feature>
<evidence type="ECO:0000313" key="8">
    <source>
        <dbReference type="EMBL" id="MCX2981994.1"/>
    </source>
</evidence>
<dbReference type="InterPro" id="IPR036259">
    <property type="entry name" value="MFS_trans_sf"/>
</dbReference>
<dbReference type="Pfam" id="PF07690">
    <property type="entry name" value="MFS_1"/>
    <property type="match status" value="1"/>
</dbReference>
<evidence type="ECO:0000256" key="1">
    <source>
        <dbReference type="ARBA" id="ARBA00004141"/>
    </source>
</evidence>
<dbReference type="SUPFAM" id="SSF103473">
    <property type="entry name" value="MFS general substrate transporter"/>
    <property type="match status" value="1"/>
</dbReference>
<comment type="caution">
    <text evidence="8">The sequence shown here is derived from an EMBL/GenBank/DDBJ whole genome shotgun (WGS) entry which is preliminary data.</text>
</comment>
<keyword evidence="5 6" id="KW-0472">Membrane</keyword>
<proteinExistence type="predicted"/>
<evidence type="ECO:0000256" key="2">
    <source>
        <dbReference type="ARBA" id="ARBA00022448"/>
    </source>
</evidence>
<dbReference type="Gene3D" id="1.20.1250.20">
    <property type="entry name" value="MFS general substrate transporter like domains"/>
    <property type="match status" value="2"/>
</dbReference>
<evidence type="ECO:0000256" key="5">
    <source>
        <dbReference type="ARBA" id="ARBA00023136"/>
    </source>
</evidence>
<keyword evidence="4 6" id="KW-1133">Transmembrane helix</keyword>
<name>A0ABT3TJ08_9GAMM</name>
<keyword evidence="3 6" id="KW-0812">Transmembrane</keyword>
<feature type="domain" description="Major facilitator superfamily (MFS) profile" evidence="7">
    <location>
        <begin position="18"/>
        <end position="435"/>
    </location>
</feature>
<feature type="transmembrane region" description="Helical" evidence="6">
    <location>
        <begin position="110"/>
        <end position="131"/>
    </location>
</feature>
<dbReference type="CDD" id="cd17328">
    <property type="entry name" value="MFS_spinster_like"/>
    <property type="match status" value="1"/>
</dbReference>
<feature type="transmembrane region" description="Helical" evidence="6">
    <location>
        <begin position="377"/>
        <end position="402"/>
    </location>
</feature>
<accession>A0ABT3TJ08</accession>
<dbReference type="PANTHER" id="PTHR23505:SF79">
    <property type="entry name" value="PROTEIN SPINSTER"/>
    <property type="match status" value="1"/>
</dbReference>
<dbReference type="InterPro" id="IPR044770">
    <property type="entry name" value="MFS_spinster-like"/>
</dbReference>
<dbReference type="Proteomes" id="UP001143362">
    <property type="component" value="Unassembled WGS sequence"/>
</dbReference>
<feature type="transmembrane region" description="Helical" evidence="6">
    <location>
        <begin position="20"/>
        <end position="40"/>
    </location>
</feature>
<feature type="transmembrane region" description="Helical" evidence="6">
    <location>
        <begin position="408"/>
        <end position="428"/>
    </location>
</feature>
<dbReference type="InterPro" id="IPR011701">
    <property type="entry name" value="MFS"/>
</dbReference>
<evidence type="ECO:0000256" key="6">
    <source>
        <dbReference type="SAM" id="Phobius"/>
    </source>
</evidence>
<sequence length="445" mass="47620">MTDSSNGGYPRPRQAWSMLAALFLAYTLSFVDRQIITLLVGPIRADLGISDFQFSLLHGFAFALFFAVLGLPVGRLVDHRSRRHIVAWGIAIWSAMTALCGLATSFWQLFLARMGVGVGEATLSPAAYSMLSDAFPPQQLTRAVAVYSTGGTLGTGLALIIGGAVVQLVSAASSIDIPLLGTFKPWQASFLIVGIPGLLVAGLMLTVIEPNRQGVLRDTSDVPIELPVGKVVKYLWEHRASYGALFIVTSLMTALSSGFIMWYPTFLIRIHDFSMAEAGYSFGMLFLVFGTVGVLLGGWLATALMARGYADAHLRVIVLAASLALIPYLVGPLMPNAALALGFMAAAITATQMIAAVCVAAIATITPNQMRGQASAVFILAINFIGFGLGPSIIAFATDFIFADDMALPRSMSLAALLIAPASIVLYWRSLPHYRRHLAQSEAWR</sequence>
<protein>
    <submittedName>
        <fullName evidence="8">MFS transporter</fullName>
    </submittedName>
</protein>
<keyword evidence="2" id="KW-0813">Transport</keyword>
<keyword evidence="9" id="KW-1185">Reference proteome</keyword>
<comment type="subcellular location">
    <subcellularLocation>
        <location evidence="1">Membrane</location>
        <topology evidence="1">Multi-pass membrane protein</topology>
    </subcellularLocation>
</comment>
<evidence type="ECO:0000313" key="9">
    <source>
        <dbReference type="Proteomes" id="UP001143362"/>
    </source>
</evidence>
<feature type="transmembrane region" description="Helical" evidence="6">
    <location>
        <begin position="186"/>
        <end position="208"/>
    </location>
</feature>
<feature type="transmembrane region" description="Helical" evidence="6">
    <location>
        <begin position="283"/>
        <end position="305"/>
    </location>
</feature>
<dbReference type="InterPro" id="IPR020846">
    <property type="entry name" value="MFS_dom"/>
</dbReference>
<feature type="transmembrane region" description="Helical" evidence="6">
    <location>
        <begin position="143"/>
        <end position="166"/>
    </location>
</feature>
<dbReference type="PROSITE" id="PS50850">
    <property type="entry name" value="MFS"/>
    <property type="match status" value="1"/>
</dbReference>
<evidence type="ECO:0000256" key="4">
    <source>
        <dbReference type="ARBA" id="ARBA00022989"/>
    </source>
</evidence>
<feature type="transmembrane region" description="Helical" evidence="6">
    <location>
        <begin position="337"/>
        <end position="365"/>
    </location>
</feature>
<reference evidence="8" key="1">
    <citation type="submission" date="2019-02" db="EMBL/GenBank/DDBJ databases">
        <authorList>
            <person name="Li S.-H."/>
        </authorList>
    </citation>
    <scope>NUCLEOTIDE SEQUENCE</scope>
    <source>
        <strain evidence="8">IMCC14734</strain>
    </source>
</reference>
<dbReference type="PANTHER" id="PTHR23505">
    <property type="entry name" value="SPINSTER"/>
    <property type="match status" value="1"/>
</dbReference>
<organism evidence="8 9">
    <name type="scientific">Candidatus Litorirhabdus singularis</name>
    <dbReference type="NCBI Taxonomy" id="2518993"/>
    <lineage>
        <taxon>Bacteria</taxon>
        <taxon>Pseudomonadati</taxon>
        <taxon>Pseudomonadota</taxon>
        <taxon>Gammaproteobacteria</taxon>
        <taxon>Cellvibrionales</taxon>
        <taxon>Halieaceae</taxon>
        <taxon>Candidatus Litorirhabdus</taxon>
    </lineage>
</organism>
<gene>
    <name evidence="8" type="ORF">EYC98_14115</name>
</gene>
<evidence type="ECO:0000256" key="3">
    <source>
        <dbReference type="ARBA" id="ARBA00022692"/>
    </source>
</evidence>
<evidence type="ECO:0000259" key="7">
    <source>
        <dbReference type="PROSITE" id="PS50850"/>
    </source>
</evidence>
<feature type="transmembrane region" description="Helical" evidence="6">
    <location>
        <begin position="85"/>
        <end position="104"/>
    </location>
</feature>
<feature type="transmembrane region" description="Helical" evidence="6">
    <location>
        <begin position="242"/>
        <end position="263"/>
    </location>
</feature>
<feature type="transmembrane region" description="Helical" evidence="6">
    <location>
        <begin position="52"/>
        <end position="73"/>
    </location>
</feature>
<dbReference type="EMBL" id="SHNN01000002">
    <property type="protein sequence ID" value="MCX2981994.1"/>
    <property type="molecule type" value="Genomic_DNA"/>
</dbReference>
<dbReference type="RefSeq" id="WP_279245987.1">
    <property type="nucleotide sequence ID" value="NZ_SHNN01000002.1"/>
</dbReference>